<accession>A0A9R0IIP3</accession>
<keyword evidence="3" id="KW-0732">Signal</keyword>
<dbReference type="GO" id="GO:0012505">
    <property type="term" value="C:endomembrane system"/>
    <property type="evidence" value="ECO:0007669"/>
    <property type="project" value="UniProtKB-SubCell"/>
</dbReference>
<dbReference type="Pfam" id="PF06749">
    <property type="entry name" value="DUF1218"/>
    <property type="match status" value="1"/>
</dbReference>
<sequence>MGKANTILIKIVSKFVTLLGFAGAGFAIAAEVTRVKAKDVEPTALGKCIYPSSPAIKLAHIAILIILITQILISVLFCCSCRKRNSSNTKSSPIIGAIVLLILSWGCAIGGISLLVCAANRNSRQEFIPSTGQCYTVRSSLFKAGGFIGLVACILGQCSYGPDKRKSEPEEVPYQGGIAMANSRCDTVPIQSTHKQQVQYVP</sequence>
<evidence type="ECO:0000256" key="1">
    <source>
        <dbReference type="ARBA" id="ARBA00004127"/>
    </source>
</evidence>
<keyword evidence="8" id="KW-1185">Reference proteome</keyword>
<organism evidence="8 9">
    <name type="scientific">Spinacia oleracea</name>
    <name type="common">Spinach</name>
    <dbReference type="NCBI Taxonomy" id="3562"/>
    <lineage>
        <taxon>Eukaryota</taxon>
        <taxon>Viridiplantae</taxon>
        <taxon>Streptophyta</taxon>
        <taxon>Embryophyta</taxon>
        <taxon>Tracheophyta</taxon>
        <taxon>Spermatophyta</taxon>
        <taxon>Magnoliopsida</taxon>
        <taxon>eudicotyledons</taxon>
        <taxon>Gunneridae</taxon>
        <taxon>Pentapetalae</taxon>
        <taxon>Caryophyllales</taxon>
        <taxon>Chenopodiaceae</taxon>
        <taxon>Chenopodioideae</taxon>
        <taxon>Anserineae</taxon>
        <taxon>Spinacia</taxon>
    </lineage>
</organism>
<evidence type="ECO:0000313" key="8">
    <source>
        <dbReference type="Proteomes" id="UP000813463"/>
    </source>
</evidence>
<dbReference type="PANTHER" id="PTHR31769">
    <property type="entry name" value="OS07G0462200 PROTEIN-RELATED"/>
    <property type="match status" value="1"/>
</dbReference>
<dbReference type="AlphaFoldDB" id="A0A9R0IIP3"/>
<proteinExistence type="inferred from homology"/>
<gene>
    <name evidence="9" type="primary">LOC110789630</name>
</gene>
<comment type="similarity">
    <text evidence="6">Belongs to the DESIGUAL family.</text>
</comment>
<name>A0A9R0IIP3_SPIOL</name>
<dbReference type="RefSeq" id="XP_021850018.2">
    <property type="nucleotide sequence ID" value="XM_021994326.2"/>
</dbReference>
<evidence type="ECO:0000256" key="6">
    <source>
        <dbReference type="ARBA" id="ARBA00029467"/>
    </source>
</evidence>
<dbReference type="Proteomes" id="UP000813463">
    <property type="component" value="Chromosome 4"/>
</dbReference>
<dbReference type="InterPro" id="IPR009606">
    <property type="entry name" value="DEAL/Modifying_wall_lignin1/2"/>
</dbReference>
<evidence type="ECO:0000256" key="7">
    <source>
        <dbReference type="SAM" id="Phobius"/>
    </source>
</evidence>
<dbReference type="InterPro" id="IPR052222">
    <property type="entry name" value="DESIGUAL"/>
</dbReference>
<keyword evidence="2 7" id="KW-0812">Transmembrane</keyword>
<evidence type="ECO:0000313" key="9">
    <source>
        <dbReference type="RefSeq" id="XP_021850018.2"/>
    </source>
</evidence>
<reference evidence="9" key="2">
    <citation type="submission" date="2025-08" db="UniProtKB">
        <authorList>
            <consortium name="RefSeq"/>
        </authorList>
    </citation>
    <scope>IDENTIFICATION</scope>
    <source>
        <tissue evidence="9">Leaf</tissue>
    </source>
</reference>
<feature type="transmembrane region" description="Helical" evidence="7">
    <location>
        <begin position="93"/>
        <end position="116"/>
    </location>
</feature>
<keyword evidence="5 7" id="KW-0472">Membrane</keyword>
<evidence type="ECO:0000256" key="5">
    <source>
        <dbReference type="ARBA" id="ARBA00023136"/>
    </source>
</evidence>
<feature type="transmembrane region" description="Helical" evidence="7">
    <location>
        <begin position="61"/>
        <end position="81"/>
    </location>
</feature>
<comment type="subcellular location">
    <subcellularLocation>
        <location evidence="1">Endomembrane system</location>
        <topology evidence="1">Multi-pass membrane protein</topology>
    </subcellularLocation>
</comment>
<evidence type="ECO:0000256" key="2">
    <source>
        <dbReference type="ARBA" id="ARBA00022692"/>
    </source>
</evidence>
<evidence type="ECO:0000256" key="3">
    <source>
        <dbReference type="ARBA" id="ARBA00022729"/>
    </source>
</evidence>
<evidence type="ECO:0000256" key="4">
    <source>
        <dbReference type="ARBA" id="ARBA00022989"/>
    </source>
</evidence>
<keyword evidence="4 7" id="KW-1133">Transmembrane helix</keyword>
<reference evidence="8" key="1">
    <citation type="journal article" date="2021" name="Nat. Commun.">
        <title>Genomic analyses provide insights into spinach domestication and the genetic basis of agronomic traits.</title>
        <authorList>
            <person name="Cai X."/>
            <person name="Sun X."/>
            <person name="Xu C."/>
            <person name="Sun H."/>
            <person name="Wang X."/>
            <person name="Ge C."/>
            <person name="Zhang Z."/>
            <person name="Wang Q."/>
            <person name="Fei Z."/>
            <person name="Jiao C."/>
            <person name="Wang Q."/>
        </authorList>
    </citation>
    <scope>NUCLEOTIDE SEQUENCE [LARGE SCALE GENOMIC DNA]</scope>
    <source>
        <strain evidence="8">cv. Varoflay</strain>
    </source>
</reference>
<dbReference type="GeneID" id="110789630"/>
<protein>
    <submittedName>
        <fullName evidence="9">Uncharacterized protein</fullName>
    </submittedName>
</protein>
<dbReference type="KEGG" id="soe:110789630"/>